<feature type="transmembrane region" description="Helical" evidence="6">
    <location>
        <begin position="126"/>
        <end position="149"/>
    </location>
</feature>
<evidence type="ECO:0000256" key="5">
    <source>
        <dbReference type="ARBA" id="ARBA00023136"/>
    </source>
</evidence>
<dbReference type="GO" id="GO:0022857">
    <property type="term" value="F:transmembrane transporter activity"/>
    <property type="evidence" value="ECO:0007669"/>
    <property type="project" value="InterPro"/>
</dbReference>
<protein>
    <recommendedName>
        <fullName evidence="7">Major facilitator superfamily (MFS) profile domain-containing protein</fullName>
    </recommendedName>
</protein>
<evidence type="ECO:0000256" key="4">
    <source>
        <dbReference type="ARBA" id="ARBA00022989"/>
    </source>
</evidence>
<dbReference type="PROSITE" id="PS00216">
    <property type="entry name" value="SUGAR_TRANSPORT_1"/>
    <property type="match status" value="1"/>
</dbReference>
<dbReference type="InterPro" id="IPR020846">
    <property type="entry name" value="MFS_dom"/>
</dbReference>
<evidence type="ECO:0000256" key="2">
    <source>
        <dbReference type="ARBA" id="ARBA00022448"/>
    </source>
</evidence>
<dbReference type="OrthoDB" id="196650at2759"/>
<organism evidence="8 9">
    <name type="scientific">Clytia hemisphaerica</name>
    <dbReference type="NCBI Taxonomy" id="252671"/>
    <lineage>
        <taxon>Eukaryota</taxon>
        <taxon>Metazoa</taxon>
        <taxon>Cnidaria</taxon>
        <taxon>Hydrozoa</taxon>
        <taxon>Hydroidolina</taxon>
        <taxon>Leptothecata</taxon>
        <taxon>Obeliida</taxon>
        <taxon>Clytiidae</taxon>
        <taxon>Clytia</taxon>
    </lineage>
</organism>
<dbReference type="InterPro" id="IPR011701">
    <property type="entry name" value="MFS"/>
</dbReference>
<evidence type="ECO:0000259" key="7">
    <source>
        <dbReference type="PROSITE" id="PS50850"/>
    </source>
</evidence>
<feature type="domain" description="Major facilitator superfamily (MFS) profile" evidence="7">
    <location>
        <begin position="3"/>
        <end position="438"/>
    </location>
</feature>
<sequence length="444" mass="49372">MKSIYVIFMILYLDLIAFTIILPLFPSIIEFYDNKEQTSTTKDGSLRQIHDCMEWFKTTLGMPDRRRYNNVLVGGILGSIFSLLQFICSPTIGFLSDVLGRKKVLVFSMLGTLTSYFIWWKSETFTLFLVSRIVGGLLKGSVTIATTMMSDVTNKENRGKGMAFIGLGFSLGFITGPMIGAYFVSKAKVDTLTHAFALPAQVAMVIQLVALLATVFLLDETIGEKKEFDVKALISKIWSYTNPISLLWGGKSSGKSSKTLHQFTIINFIYLLIFSGLEFTLTFVTHERFNFTSMQQGKLFLFAGIIMMLVQGGYVRRMKHRNEKKIAIQGMFAMIPAMITIAFASTVRYTYIALALYSFGAGTVVPCLTALFSQHSENINSGENIGIFRSAGALARAIAPFVTCTLYWSLGSVSCYLIGAGLFILPLFLLSRVSVESEEEKKSK</sequence>
<name>A0A7M5VBV1_9CNID</name>
<feature type="transmembrane region" description="Helical" evidence="6">
    <location>
        <begin position="326"/>
        <end position="345"/>
    </location>
</feature>
<evidence type="ECO:0000256" key="6">
    <source>
        <dbReference type="SAM" id="Phobius"/>
    </source>
</evidence>
<evidence type="ECO:0000313" key="8">
    <source>
        <dbReference type="EnsemblMetazoa" id="CLYHEMP011242.1"/>
    </source>
</evidence>
<keyword evidence="5 6" id="KW-0472">Membrane</keyword>
<feature type="transmembrane region" description="Helical" evidence="6">
    <location>
        <begin position="196"/>
        <end position="218"/>
    </location>
</feature>
<feature type="transmembrane region" description="Helical" evidence="6">
    <location>
        <begin position="297"/>
        <end position="314"/>
    </location>
</feature>
<feature type="transmembrane region" description="Helical" evidence="6">
    <location>
        <begin position="265"/>
        <end position="285"/>
    </location>
</feature>
<accession>A0A7M5VBV1</accession>
<dbReference type="Pfam" id="PF07690">
    <property type="entry name" value="MFS_1"/>
    <property type="match status" value="1"/>
</dbReference>
<feature type="transmembrane region" description="Helical" evidence="6">
    <location>
        <begin position="161"/>
        <end position="184"/>
    </location>
</feature>
<dbReference type="AlphaFoldDB" id="A0A7M5VBV1"/>
<dbReference type="RefSeq" id="XP_066916564.1">
    <property type="nucleotide sequence ID" value="XM_067060463.1"/>
</dbReference>
<feature type="transmembrane region" description="Helical" evidence="6">
    <location>
        <begin position="71"/>
        <end position="92"/>
    </location>
</feature>
<feature type="transmembrane region" description="Helical" evidence="6">
    <location>
        <begin position="416"/>
        <end position="435"/>
    </location>
</feature>
<dbReference type="PANTHER" id="PTHR23504:SF31">
    <property type="entry name" value="MAJOR FACILITATOR SUPERFAMILY DOMAIN-CONTAINING PROTEIN 10"/>
    <property type="match status" value="1"/>
</dbReference>
<dbReference type="SUPFAM" id="SSF103473">
    <property type="entry name" value="MFS general substrate transporter"/>
    <property type="match status" value="1"/>
</dbReference>
<evidence type="ECO:0000313" key="9">
    <source>
        <dbReference type="Proteomes" id="UP000594262"/>
    </source>
</evidence>
<dbReference type="GO" id="GO:0031526">
    <property type="term" value="C:brush border membrane"/>
    <property type="evidence" value="ECO:0007669"/>
    <property type="project" value="TreeGrafter"/>
</dbReference>
<dbReference type="InterPro" id="IPR005829">
    <property type="entry name" value="Sugar_transporter_CS"/>
</dbReference>
<feature type="transmembrane region" description="Helical" evidence="6">
    <location>
        <begin position="104"/>
        <end position="120"/>
    </location>
</feature>
<dbReference type="PROSITE" id="PS50850">
    <property type="entry name" value="MFS"/>
    <property type="match status" value="1"/>
</dbReference>
<dbReference type="PANTHER" id="PTHR23504">
    <property type="entry name" value="MAJOR FACILITATOR SUPERFAMILY DOMAIN-CONTAINING PROTEIN 10"/>
    <property type="match status" value="1"/>
</dbReference>
<proteinExistence type="predicted"/>
<comment type="subcellular location">
    <subcellularLocation>
        <location evidence="1">Membrane</location>
        <topology evidence="1">Multi-pass membrane protein</topology>
    </subcellularLocation>
</comment>
<feature type="transmembrane region" description="Helical" evidence="6">
    <location>
        <begin position="7"/>
        <end position="29"/>
    </location>
</feature>
<keyword evidence="2" id="KW-0813">Transport</keyword>
<dbReference type="Gene3D" id="1.20.1250.20">
    <property type="entry name" value="MFS general substrate transporter like domains"/>
    <property type="match status" value="1"/>
</dbReference>
<dbReference type="EnsemblMetazoa" id="CLYHEMT011242.1">
    <property type="protein sequence ID" value="CLYHEMP011242.1"/>
    <property type="gene ID" value="CLYHEMG011242"/>
</dbReference>
<keyword evidence="4 6" id="KW-1133">Transmembrane helix</keyword>
<keyword evidence="3 6" id="KW-0812">Transmembrane</keyword>
<evidence type="ECO:0000256" key="1">
    <source>
        <dbReference type="ARBA" id="ARBA00004141"/>
    </source>
</evidence>
<dbReference type="InterPro" id="IPR036259">
    <property type="entry name" value="MFS_trans_sf"/>
</dbReference>
<feature type="transmembrane region" description="Helical" evidence="6">
    <location>
        <begin position="351"/>
        <end position="372"/>
    </location>
</feature>
<dbReference type="GeneID" id="136803742"/>
<dbReference type="Proteomes" id="UP000594262">
    <property type="component" value="Unplaced"/>
</dbReference>
<reference evidence="8" key="1">
    <citation type="submission" date="2021-01" db="UniProtKB">
        <authorList>
            <consortium name="EnsemblMetazoa"/>
        </authorList>
    </citation>
    <scope>IDENTIFICATION</scope>
</reference>
<keyword evidence="9" id="KW-1185">Reference proteome</keyword>
<evidence type="ECO:0000256" key="3">
    <source>
        <dbReference type="ARBA" id="ARBA00022692"/>
    </source>
</evidence>